<evidence type="ECO:0000256" key="1">
    <source>
        <dbReference type="SAM" id="MobiDB-lite"/>
    </source>
</evidence>
<protein>
    <submittedName>
        <fullName evidence="2">Uncharacterized protein</fullName>
    </submittedName>
</protein>
<feature type="region of interest" description="Disordered" evidence="1">
    <location>
        <begin position="1"/>
        <end position="134"/>
    </location>
</feature>
<evidence type="ECO:0000313" key="3">
    <source>
        <dbReference type="Proteomes" id="UP000517753"/>
    </source>
</evidence>
<comment type="caution">
    <text evidence="2">The sequence shown here is derived from an EMBL/GenBank/DDBJ whole genome shotgun (WGS) entry which is preliminary data.</text>
</comment>
<evidence type="ECO:0000313" key="2">
    <source>
        <dbReference type="EMBL" id="NYD91354.1"/>
    </source>
</evidence>
<keyword evidence="3" id="KW-1185">Reference proteome</keyword>
<dbReference type="RefSeq" id="WP_179509787.1">
    <property type="nucleotide sequence ID" value="NZ_JACCBY010000005.1"/>
</dbReference>
<dbReference type="EMBL" id="JACCBY010000005">
    <property type="protein sequence ID" value="NYD91354.1"/>
    <property type="molecule type" value="Genomic_DNA"/>
</dbReference>
<feature type="compositionally biased region" description="Basic and acidic residues" evidence="1">
    <location>
        <begin position="72"/>
        <end position="84"/>
    </location>
</feature>
<feature type="compositionally biased region" description="Gly residues" evidence="1">
    <location>
        <begin position="86"/>
        <end position="97"/>
    </location>
</feature>
<sequence length="134" mass="13600">MPDTPHDAARDPKVDPERDPSANPFDRPDGHYGQDYHVDQEAALGAQFPSGTVAARPGDPAPPHDPAIPPDNGRRASFDPKTGEVHGSGAGAGGGNPGEDFDSDSATGDGYPVTGGEGRPKGADADLGPGHVSE</sequence>
<accession>A0A7Y9K3T5</accession>
<organism evidence="2 3">
    <name type="scientific">Sphingomonas melonis</name>
    <dbReference type="NCBI Taxonomy" id="152682"/>
    <lineage>
        <taxon>Bacteria</taxon>
        <taxon>Pseudomonadati</taxon>
        <taxon>Pseudomonadota</taxon>
        <taxon>Alphaproteobacteria</taxon>
        <taxon>Sphingomonadales</taxon>
        <taxon>Sphingomonadaceae</taxon>
        <taxon>Sphingomonas</taxon>
    </lineage>
</organism>
<reference evidence="2 3" key="1">
    <citation type="submission" date="2020-07" db="EMBL/GenBank/DDBJ databases">
        <authorList>
            <person name="Partida-Martinez L."/>
            <person name="Huntemann M."/>
            <person name="Clum A."/>
            <person name="Wang J."/>
            <person name="Palaniappan K."/>
            <person name="Ritter S."/>
            <person name="Chen I.-M."/>
            <person name="Stamatis D."/>
            <person name="Reddy T."/>
            <person name="O'Malley R."/>
            <person name="Daum C."/>
            <person name="Shapiro N."/>
            <person name="Ivanova N."/>
            <person name="Kyrpides N."/>
            <person name="Woyke T."/>
        </authorList>
    </citation>
    <scope>NUCLEOTIDE SEQUENCE [LARGE SCALE GENOMIC DNA]</scope>
    <source>
        <strain evidence="2 3">AS2.3</strain>
    </source>
</reference>
<feature type="compositionally biased region" description="Basic and acidic residues" evidence="1">
    <location>
        <begin position="1"/>
        <end position="40"/>
    </location>
</feature>
<proteinExistence type="predicted"/>
<feature type="compositionally biased region" description="Pro residues" evidence="1">
    <location>
        <begin position="59"/>
        <end position="69"/>
    </location>
</feature>
<gene>
    <name evidence="2" type="ORF">HD841_003162</name>
</gene>
<name>A0A7Y9K3T5_9SPHN</name>
<dbReference type="AlphaFoldDB" id="A0A7Y9K3T5"/>
<reference evidence="2 3" key="2">
    <citation type="submission" date="2020-08" db="EMBL/GenBank/DDBJ databases">
        <title>The Agave Microbiome: Exploring the role of microbial communities in plant adaptations to desert environments.</title>
        <authorList>
            <person name="Partida-Martinez L.P."/>
        </authorList>
    </citation>
    <scope>NUCLEOTIDE SEQUENCE [LARGE SCALE GENOMIC DNA]</scope>
    <source>
        <strain evidence="2 3">AS2.3</strain>
    </source>
</reference>
<dbReference type="Proteomes" id="UP000517753">
    <property type="component" value="Unassembled WGS sequence"/>
</dbReference>